<dbReference type="SUPFAM" id="SSF52499">
    <property type="entry name" value="Isochorismatase-like hydrolases"/>
    <property type="match status" value="1"/>
</dbReference>
<dbReference type="EMBL" id="LYMM01000051">
    <property type="protein sequence ID" value="PNU03335.1"/>
    <property type="molecule type" value="Genomic_DNA"/>
</dbReference>
<accession>A0A2K2FX26</accession>
<dbReference type="OrthoDB" id="7500697at2"/>
<dbReference type="RefSeq" id="WP_103097675.1">
    <property type="nucleotide sequence ID" value="NZ_LYMM01000051.1"/>
</dbReference>
<dbReference type="InterPro" id="IPR000868">
    <property type="entry name" value="Isochorismatase-like_dom"/>
</dbReference>
<keyword evidence="1" id="KW-0378">Hydrolase</keyword>
<gene>
    <name evidence="3" type="ORF">A8V01_06300</name>
</gene>
<comment type="caution">
    <text evidence="3">The sequence shown here is derived from an EMBL/GenBank/DDBJ whole genome shotgun (WGS) entry which is preliminary data.</text>
</comment>
<evidence type="ECO:0000256" key="1">
    <source>
        <dbReference type="ARBA" id="ARBA00022801"/>
    </source>
</evidence>
<dbReference type="Pfam" id="PF00857">
    <property type="entry name" value="Isochorismatase"/>
    <property type="match status" value="1"/>
</dbReference>
<sequence>MTDLLDDYNRGGFGGALQPGKKPALLLVDVVVAYLTPGQPLYSPRFETALASCERLTEAARKAGVPVIFTNVVYRAGGVDGGLFYKKVPALEAFLEGSALGAFPDTLQPRADEVVVTKQYASSFFGTSLAATLTSMGVDSLFITGFSTSGCVRASALDALQNGFVPLVVADACGDRDERPHEANLFDLSKKYAEVLSEQQAIALMG</sequence>
<dbReference type="InterPro" id="IPR036380">
    <property type="entry name" value="Isochorismatase-like_sf"/>
</dbReference>
<keyword evidence="4" id="KW-1185">Reference proteome</keyword>
<reference evidence="3 4" key="1">
    <citation type="submission" date="2016-05" db="EMBL/GenBank/DDBJ databases">
        <title>Complete genome sequence of Novosphingobium guangzhouense SA925(T).</title>
        <authorList>
            <person name="Sha S."/>
        </authorList>
    </citation>
    <scope>NUCLEOTIDE SEQUENCE [LARGE SCALE GENOMIC DNA]</scope>
    <source>
        <strain evidence="3 4">SA925</strain>
    </source>
</reference>
<dbReference type="AlphaFoldDB" id="A0A2K2FX26"/>
<name>A0A2K2FX26_9SPHN</name>
<dbReference type="PANTHER" id="PTHR43540:SF1">
    <property type="entry name" value="ISOCHORISMATASE HYDROLASE"/>
    <property type="match status" value="1"/>
</dbReference>
<evidence type="ECO:0000313" key="3">
    <source>
        <dbReference type="EMBL" id="PNU03335.1"/>
    </source>
</evidence>
<organism evidence="3 4">
    <name type="scientific">Novosphingobium guangzhouense</name>
    <dbReference type="NCBI Taxonomy" id="1850347"/>
    <lineage>
        <taxon>Bacteria</taxon>
        <taxon>Pseudomonadati</taxon>
        <taxon>Pseudomonadota</taxon>
        <taxon>Alphaproteobacteria</taxon>
        <taxon>Sphingomonadales</taxon>
        <taxon>Sphingomonadaceae</taxon>
        <taxon>Novosphingobium</taxon>
    </lineage>
</organism>
<evidence type="ECO:0000313" key="4">
    <source>
        <dbReference type="Proteomes" id="UP000236327"/>
    </source>
</evidence>
<dbReference type="InterPro" id="IPR050272">
    <property type="entry name" value="Isochorismatase-like_hydrls"/>
</dbReference>
<feature type="domain" description="Isochorismatase-like" evidence="2">
    <location>
        <begin position="24"/>
        <end position="199"/>
    </location>
</feature>
<dbReference type="Gene3D" id="3.40.50.850">
    <property type="entry name" value="Isochorismatase-like"/>
    <property type="match status" value="1"/>
</dbReference>
<proteinExistence type="predicted"/>
<dbReference type="PANTHER" id="PTHR43540">
    <property type="entry name" value="PEROXYUREIDOACRYLATE/UREIDOACRYLATE AMIDOHYDROLASE-RELATED"/>
    <property type="match status" value="1"/>
</dbReference>
<dbReference type="GO" id="GO:0008908">
    <property type="term" value="F:isochorismatase activity"/>
    <property type="evidence" value="ECO:0007669"/>
    <property type="project" value="InterPro"/>
</dbReference>
<dbReference type="InterPro" id="IPR016291">
    <property type="entry name" value="Isochorismatase"/>
</dbReference>
<dbReference type="PRINTS" id="PR01398">
    <property type="entry name" value="ISCHRISMTASE"/>
</dbReference>
<protein>
    <submittedName>
        <fullName evidence="3">Isochorismatase</fullName>
    </submittedName>
</protein>
<dbReference type="Proteomes" id="UP000236327">
    <property type="component" value="Unassembled WGS sequence"/>
</dbReference>
<evidence type="ECO:0000259" key="2">
    <source>
        <dbReference type="Pfam" id="PF00857"/>
    </source>
</evidence>